<dbReference type="PANTHER" id="PTHR13620:SF109">
    <property type="entry name" value="3'-5' EXONUCLEASE"/>
    <property type="match status" value="1"/>
</dbReference>
<dbReference type="Pfam" id="PF01612">
    <property type="entry name" value="DNA_pol_A_exo1"/>
    <property type="match status" value="1"/>
</dbReference>
<keyword evidence="2" id="KW-0540">Nuclease</keyword>
<keyword evidence="7" id="KW-0539">Nucleus</keyword>
<comment type="caution">
    <text evidence="12">The sequence shown here is derived from an EMBL/GenBank/DDBJ whole genome shotgun (WGS) entry which is preliminary data.</text>
</comment>
<feature type="compositionally biased region" description="Polar residues" evidence="10">
    <location>
        <begin position="700"/>
        <end position="709"/>
    </location>
</feature>
<dbReference type="AlphaFoldDB" id="A0A9P6MQC2"/>
<dbReference type="GO" id="GO:0003676">
    <property type="term" value="F:nucleic acid binding"/>
    <property type="evidence" value="ECO:0007669"/>
    <property type="project" value="InterPro"/>
</dbReference>
<dbReference type="InterPro" id="IPR036397">
    <property type="entry name" value="RNaseH_sf"/>
</dbReference>
<keyword evidence="3" id="KW-0479">Metal-binding</keyword>
<feature type="compositionally biased region" description="Low complexity" evidence="10">
    <location>
        <begin position="72"/>
        <end position="87"/>
    </location>
</feature>
<keyword evidence="13" id="KW-1185">Reference proteome</keyword>
<evidence type="ECO:0000256" key="6">
    <source>
        <dbReference type="ARBA" id="ARBA00022842"/>
    </source>
</evidence>
<keyword evidence="4" id="KW-0378">Hydrolase</keyword>
<dbReference type="GO" id="GO:0005634">
    <property type="term" value="C:nucleus"/>
    <property type="evidence" value="ECO:0007669"/>
    <property type="project" value="UniProtKB-SubCell"/>
</dbReference>
<dbReference type="InterPro" id="IPR012337">
    <property type="entry name" value="RNaseH-like_sf"/>
</dbReference>
<evidence type="ECO:0000256" key="10">
    <source>
        <dbReference type="SAM" id="MobiDB-lite"/>
    </source>
</evidence>
<gene>
    <name evidence="12" type="ORF">BGZ80_001792</name>
</gene>
<organism evidence="12 13">
    <name type="scientific">Entomortierella chlamydospora</name>
    <dbReference type="NCBI Taxonomy" id="101097"/>
    <lineage>
        <taxon>Eukaryota</taxon>
        <taxon>Fungi</taxon>
        <taxon>Fungi incertae sedis</taxon>
        <taxon>Mucoromycota</taxon>
        <taxon>Mortierellomycotina</taxon>
        <taxon>Mortierellomycetes</taxon>
        <taxon>Mortierellales</taxon>
        <taxon>Mortierellaceae</taxon>
        <taxon>Entomortierella</taxon>
    </lineage>
</organism>
<keyword evidence="6" id="KW-0460">Magnesium</keyword>
<dbReference type="InterPro" id="IPR002562">
    <property type="entry name" value="3'-5'_exonuclease_dom"/>
</dbReference>
<dbReference type="SMART" id="SM00474">
    <property type="entry name" value="35EXOc"/>
    <property type="match status" value="1"/>
</dbReference>
<reference evidence="12" key="1">
    <citation type="journal article" date="2020" name="Fungal Divers.">
        <title>Resolving the Mortierellaceae phylogeny through synthesis of multi-gene phylogenetics and phylogenomics.</title>
        <authorList>
            <person name="Vandepol N."/>
            <person name="Liber J."/>
            <person name="Desiro A."/>
            <person name="Na H."/>
            <person name="Kennedy M."/>
            <person name="Barry K."/>
            <person name="Grigoriev I.V."/>
            <person name="Miller A.N."/>
            <person name="O'Donnell K."/>
            <person name="Stajich J.E."/>
            <person name="Bonito G."/>
        </authorList>
    </citation>
    <scope>NUCLEOTIDE SEQUENCE</scope>
    <source>
        <strain evidence="12">NRRL 2769</strain>
    </source>
</reference>
<dbReference type="GO" id="GO:0006139">
    <property type="term" value="P:nucleobase-containing compound metabolic process"/>
    <property type="evidence" value="ECO:0007669"/>
    <property type="project" value="InterPro"/>
</dbReference>
<evidence type="ECO:0000256" key="1">
    <source>
        <dbReference type="ARBA" id="ARBA00004123"/>
    </source>
</evidence>
<proteinExistence type="predicted"/>
<protein>
    <recommendedName>
        <fullName evidence="8">3'-5' exonuclease</fullName>
    </recommendedName>
    <alternativeName>
        <fullName evidence="9">Werner Syndrome-like exonuclease</fullName>
    </alternativeName>
</protein>
<feature type="domain" description="3'-5' exonuclease" evidence="11">
    <location>
        <begin position="187"/>
        <end position="376"/>
    </location>
</feature>
<dbReference type="EMBL" id="JAAAID010001417">
    <property type="protein sequence ID" value="KAG0010096.1"/>
    <property type="molecule type" value="Genomic_DNA"/>
</dbReference>
<dbReference type="Proteomes" id="UP000703661">
    <property type="component" value="Unassembled WGS sequence"/>
</dbReference>
<evidence type="ECO:0000256" key="3">
    <source>
        <dbReference type="ARBA" id="ARBA00022723"/>
    </source>
</evidence>
<sequence>MLRCKFGTAIVSRQTTAIPSPVLATRHYTLKSTQYHKQLAGSYRAPTTTARPPSFPFRCCRPSAPSSQHHATYTTTSETSSTFTSKTPDPSSVEAYVISDPSKTRKSQSKSAAVGHLLNSSHPKVARKSTRIRSTIDAKQHPPHSRIGSTSKPITQVHREQISETVQILIESMQEANVTLARDKPPVFLCSTYEQAEAAMELFTEYYKTLKGTPGPVGFDTETTTSFVPRKGSGVSLVQIATQDVCLMFQVFRITKNNTSPDLFPPRLKAFLEDPEQIKAGVASFGDASALRRSYGIECAGIVSLESMAREKEIIARSLASLDAMFGRPGREVVKTKAMLVWDWDKEDLDPKWVWYAAKDAFAGVAIYENMVNNVLKESYMPYEEQYPMEEREIADDIFEFLTQRMGGKGKRSTLGAVEKFITKEYPRFLRIYRPVERIGPSRKYVKMLLEGGRMRLIGGKKPTSFLSDSDIVELPGRSLSSMLVTPEGIDIISPYFNGKKLDPSTLSVKGISPYDKEFVAADQDLADMKLFLELSWVWDQPRRKSALYGIYWSSRLNAEKRKILQAAIEKETEEKGHENAIEKEIEEKGHEDAINAETSLDRRLLPKATLNRHEASQYWEPFMERLIQHGVIRERRGNIEMNPLIEEQCLERVPIPPYSPEHYPSRKQIRQDNSDGPSPPVESEDIPKGDESVPAVSTEGANISSTSLGIPPNDVESEPLPETPTSGVKEEVSARPSEIPSSGAEPVSLTDVPNPVAVEEVNSSLLDTLQSEPTKPLETTPSDPIKTEKESS</sequence>
<evidence type="ECO:0000256" key="2">
    <source>
        <dbReference type="ARBA" id="ARBA00022722"/>
    </source>
</evidence>
<name>A0A9P6MQC2_9FUNG</name>
<evidence type="ECO:0000256" key="9">
    <source>
        <dbReference type="ARBA" id="ARBA00042761"/>
    </source>
</evidence>
<keyword evidence="5" id="KW-0269">Exonuclease</keyword>
<dbReference type="CDD" id="cd06141">
    <property type="entry name" value="WRN_exo"/>
    <property type="match status" value="1"/>
</dbReference>
<dbReference type="InterPro" id="IPR051132">
    <property type="entry name" value="3-5_Exonuclease_domain"/>
</dbReference>
<feature type="compositionally biased region" description="Polar residues" evidence="10">
    <location>
        <begin position="762"/>
        <end position="783"/>
    </location>
</feature>
<dbReference type="GO" id="GO:0008408">
    <property type="term" value="F:3'-5' exonuclease activity"/>
    <property type="evidence" value="ECO:0007669"/>
    <property type="project" value="InterPro"/>
</dbReference>
<evidence type="ECO:0000313" key="13">
    <source>
        <dbReference type="Proteomes" id="UP000703661"/>
    </source>
</evidence>
<dbReference type="SUPFAM" id="SSF53098">
    <property type="entry name" value="Ribonuclease H-like"/>
    <property type="match status" value="1"/>
</dbReference>
<evidence type="ECO:0000256" key="4">
    <source>
        <dbReference type="ARBA" id="ARBA00022801"/>
    </source>
</evidence>
<evidence type="ECO:0000259" key="11">
    <source>
        <dbReference type="SMART" id="SM00474"/>
    </source>
</evidence>
<dbReference type="PANTHER" id="PTHR13620">
    <property type="entry name" value="3-5 EXONUCLEASE"/>
    <property type="match status" value="1"/>
</dbReference>
<evidence type="ECO:0000256" key="5">
    <source>
        <dbReference type="ARBA" id="ARBA00022839"/>
    </source>
</evidence>
<dbReference type="OrthoDB" id="1920326at2759"/>
<comment type="subcellular location">
    <subcellularLocation>
        <location evidence="1">Nucleus</location>
    </subcellularLocation>
</comment>
<feature type="region of interest" description="Disordered" evidence="10">
    <location>
        <begin position="62"/>
        <end position="93"/>
    </location>
</feature>
<feature type="region of interest" description="Disordered" evidence="10">
    <location>
        <begin position="120"/>
        <end position="155"/>
    </location>
</feature>
<evidence type="ECO:0000313" key="12">
    <source>
        <dbReference type="EMBL" id="KAG0010096.1"/>
    </source>
</evidence>
<evidence type="ECO:0000256" key="8">
    <source>
        <dbReference type="ARBA" id="ARBA00040531"/>
    </source>
</evidence>
<evidence type="ECO:0000256" key="7">
    <source>
        <dbReference type="ARBA" id="ARBA00023242"/>
    </source>
</evidence>
<feature type="region of interest" description="Disordered" evidence="10">
    <location>
        <begin position="657"/>
        <end position="793"/>
    </location>
</feature>
<accession>A0A9P6MQC2</accession>
<dbReference type="Gene3D" id="3.30.420.10">
    <property type="entry name" value="Ribonuclease H-like superfamily/Ribonuclease H"/>
    <property type="match status" value="1"/>
</dbReference>
<dbReference type="GO" id="GO:0046872">
    <property type="term" value="F:metal ion binding"/>
    <property type="evidence" value="ECO:0007669"/>
    <property type="project" value="UniProtKB-KW"/>
</dbReference>